<evidence type="ECO:0000313" key="1">
    <source>
        <dbReference type="EMBL" id="TKR87640.1"/>
    </source>
</evidence>
<organism evidence="1 2">
    <name type="scientific">Steinernema carpocapsae</name>
    <name type="common">Entomopathogenic nematode</name>
    <dbReference type="NCBI Taxonomy" id="34508"/>
    <lineage>
        <taxon>Eukaryota</taxon>
        <taxon>Metazoa</taxon>
        <taxon>Ecdysozoa</taxon>
        <taxon>Nematoda</taxon>
        <taxon>Chromadorea</taxon>
        <taxon>Rhabditida</taxon>
        <taxon>Tylenchina</taxon>
        <taxon>Panagrolaimomorpha</taxon>
        <taxon>Strongyloidoidea</taxon>
        <taxon>Steinernematidae</taxon>
        <taxon>Steinernema</taxon>
    </lineage>
</organism>
<dbReference type="Proteomes" id="UP000298663">
    <property type="component" value="Unassembled WGS sequence"/>
</dbReference>
<protein>
    <submittedName>
        <fullName evidence="1">Uncharacterized protein</fullName>
    </submittedName>
</protein>
<gene>
    <name evidence="1" type="ORF">L596_012008</name>
</gene>
<reference evidence="1 2" key="1">
    <citation type="journal article" date="2015" name="Genome Biol.">
        <title>Comparative genomics of Steinernema reveals deeply conserved gene regulatory networks.</title>
        <authorList>
            <person name="Dillman A.R."/>
            <person name="Macchietto M."/>
            <person name="Porter C.F."/>
            <person name="Rogers A."/>
            <person name="Williams B."/>
            <person name="Antoshechkin I."/>
            <person name="Lee M.M."/>
            <person name="Goodwin Z."/>
            <person name="Lu X."/>
            <person name="Lewis E.E."/>
            <person name="Goodrich-Blair H."/>
            <person name="Stock S.P."/>
            <person name="Adams B.J."/>
            <person name="Sternberg P.W."/>
            <person name="Mortazavi A."/>
        </authorList>
    </citation>
    <scope>NUCLEOTIDE SEQUENCE [LARGE SCALE GENOMIC DNA]</scope>
    <source>
        <strain evidence="1 2">ALL</strain>
    </source>
</reference>
<name>A0A4U5NWF2_STECR</name>
<dbReference type="AlphaFoldDB" id="A0A4U5NWF2"/>
<comment type="caution">
    <text evidence="1">The sequence shown here is derived from an EMBL/GenBank/DDBJ whole genome shotgun (WGS) entry which is preliminary data.</text>
</comment>
<reference evidence="1 2" key="2">
    <citation type="journal article" date="2019" name="G3 (Bethesda)">
        <title>Hybrid Assembly of the Genome of the Entomopathogenic Nematode Steinernema carpocapsae Identifies the X-Chromosome.</title>
        <authorList>
            <person name="Serra L."/>
            <person name="Macchietto M."/>
            <person name="Macias-Munoz A."/>
            <person name="McGill C.J."/>
            <person name="Rodriguez I.M."/>
            <person name="Rodriguez B."/>
            <person name="Murad R."/>
            <person name="Mortazavi A."/>
        </authorList>
    </citation>
    <scope>NUCLEOTIDE SEQUENCE [LARGE SCALE GENOMIC DNA]</scope>
    <source>
        <strain evidence="1 2">ALL</strain>
    </source>
</reference>
<accession>A0A4U5NWF2</accession>
<proteinExistence type="predicted"/>
<dbReference type="EMBL" id="AZBU02000003">
    <property type="protein sequence ID" value="TKR87640.1"/>
    <property type="molecule type" value="Genomic_DNA"/>
</dbReference>
<sequence length="97" mass="11046">MIVSSNNRRFVPANTWDRLSNKPPVARRRINRRARRGYRGSPRHSLPHLSVRVSLPKFEIPPYIATQHRKSRVAASHGLGCTSSLALLYAWCLLDDA</sequence>
<keyword evidence="2" id="KW-1185">Reference proteome</keyword>
<evidence type="ECO:0000313" key="2">
    <source>
        <dbReference type="Proteomes" id="UP000298663"/>
    </source>
</evidence>